<sequence length="177" mass="20786">MRRGPLSRRQQLNRELLRSILFARIRLDFLEMIYSMKVVSEVPSIVNTKHKELRCEDEPPPRRVGASNAFRAFSILIPNDGGGMECCKIEDVVHVPFLIRDQNLHHLLWLRLLTSNFTIINRGMCVVLTRIRRCEKNESRDVRLLHSEIKLGSKRYRPRGSLFQNLRREKKSEKPSP</sequence>
<organism evidence="1 2">
    <name type="scientific">Canavalia gladiata</name>
    <name type="common">Sword bean</name>
    <name type="synonym">Dolichos gladiatus</name>
    <dbReference type="NCBI Taxonomy" id="3824"/>
    <lineage>
        <taxon>Eukaryota</taxon>
        <taxon>Viridiplantae</taxon>
        <taxon>Streptophyta</taxon>
        <taxon>Embryophyta</taxon>
        <taxon>Tracheophyta</taxon>
        <taxon>Spermatophyta</taxon>
        <taxon>Magnoliopsida</taxon>
        <taxon>eudicotyledons</taxon>
        <taxon>Gunneridae</taxon>
        <taxon>Pentapetalae</taxon>
        <taxon>rosids</taxon>
        <taxon>fabids</taxon>
        <taxon>Fabales</taxon>
        <taxon>Fabaceae</taxon>
        <taxon>Papilionoideae</taxon>
        <taxon>50 kb inversion clade</taxon>
        <taxon>NPAAA clade</taxon>
        <taxon>indigoferoid/millettioid clade</taxon>
        <taxon>Phaseoleae</taxon>
        <taxon>Canavalia</taxon>
    </lineage>
</organism>
<gene>
    <name evidence="1" type="ORF">VNO77_19859</name>
</gene>
<comment type="caution">
    <text evidence="1">The sequence shown here is derived from an EMBL/GenBank/DDBJ whole genome shotgun (WGS) entry which is preliminary data.</text>
</comment>
<protein>
    <submittedName>
        <fullName evidence="1">Uncharacterized protein</fullName>
    </submittedName>
</protein>
<dbReference type="AlphaFoldDB" id="A0AAN9LN97"/>
<evidence type="ECO:0000313" key="2">
    <source>
        <dbReference type="Proteomes" id="UP001367508"/>
    </source>
</evidence>
<dbReference type="Proteomes" id="UP001367508">
    <property type="component" value="Unassembled WGS sequence"/>
</dbReference>
<proteinExistence type="predicted"/>
<keyword evidence="2" id="KW-1185">Reference proteome</keyword>
<dbReference type="EMBL" id="JAYMYQ010000004">
    <property type="protein sequence ID" value="KAK7339205.1"/>
    <property type="molecule type" value="Genomic_DNA"/>
</dbReference>
<reference evidence="1 2" key="1">
    <citation type="submission" date="2024-01" db="EMBL/GenBank/DDBJ databases">
        <title>The genomes of 5 underutilized Papilionoideae crops provide insights into root nodulation and disease resistanc.</title>
        <authorList>
            <person name="Jiang F."/>
        </authorList>
    </citation>
    <scope>NUCLEOTIDE SEQUENCE [LARGE SCALE GENOMIC DNA]</scope>
    <source>
        <strain evidence="1">LVBAO_FW01</strain>
        <tissue evidence="1">Leaves</tissue>
    </source>
</reference>
<accession>A0AAN9LN97</accession>
<evidence type="ECO:0000313" key="1">
    <source>
        <dbReference type="EMBL" id="KAK7339205.1"/>
    </source>
</evidence>
<name>A0AAN9LN97_CANGL</name>